<name>A0AA38HKL2_9CUCU</name>
<keyword evidence="5" id="KW-1185">Reference proteome</keyword>
<gene>
    <name evidence="4" type="ORF">Zmor_019157</name>
</gene>
<dbReference type="EMBL" id="JALNTZ010000059">
    <property type="protein sequence ID" value="KAJ3639031.1"/>
    <property type="molecule type" value="Genomic_DNA"/>
</dbReference>
<dbReference type="AlphaFoldDB" id="A0AA38HKL2"/>
<sequence length="99" mass="10654">MFLGGNIIMSKKLTGIGASEGVAIAKAYVLEEQPIESLVNDKKTDNVDGEIKKVSDALEKAKKDLVALKEIAVKKLGAEKAEVFEAHVQILEDPAMSDE</sequence>
<comment type="caution">
    <text evidence="4">The sequence shown here is derived from an EMBL/GenBank/DDBJ whole genome shotgun (WGS) entry which is preliminary data.</text>
</comment>
<dbReference type="InterPro" id="IPR008731">
    <property type="entry name" value="PTS_EIN"/>
</dbReference>
<dbReference type="PANTHER" id="PTHR46244">
    <property type="entry name" value="PHOSPHOENOLPYRUVATE-PROTEIN PHOSPHOTRANSFERASE"/>
    <property type="match status" value="1"/>
</dbReference>
<evidence type="ECO:0000256" key="2">
    <source>
        <dbReference type="ARBA" id="ARBA00022679"/>
    </source>
</evidence>
<dbReference type="PANTHER" id="PTHR46244:SF3">
    <property type="entry name" value="PHOSPHOENOLPYRUVATE-PROTEIN PHOSPHOTRANSFERASE"/>
    <property type="match status" value="1"/>
</dbReference>
<dbReference type="InterPro" id="IPR050499">
    <property type="entry name" value="PEP-utilizing_PTS_enzyme"/>
</dbReference>
<evidence type="ECO:0000313" key="5">
    <source>
        <dbReference type="Proteomes" id="UP001168821"/>
    </source>
</evidence>
<dbReference type="InterPro" id="IPR036618">
    <property type="entry name" value="PtsI_HPr-bd_sf"/>
</dbReference>
<dbReference type="GO" id="GO:0016740">
    <property type="term" value="F:transferase activity"/>
    <property type="evidence" value="ECO:0007669"/>
    <property type="project" value="UniProtKB-KW"/>
</dbReference>
<keyword evidence="2" id="KW-0808">Transferase</keyword>
<proteinExistence type="inferred from homology"/>
<dbReference type="GO" id="GO:0009401">
    <property type="term" value="P:phosphoenolpyruvate-dependent sugar phosphotransferase system"/>
    <property type="evidence" value="ECO:0007669"/>
    <property type="project" value="InterPro"/>
</dbReference>
<dbReference type="Pfam" id="PF05524">
    <property type="entry name" value="PEP-utilisers_N"/>
    <property type="match status" value="1"/>
</dbReference>
<protein>
    <recommendedName>
        <fullName evidence="3">Phosphotransferase system enzyme I N-terminal domain-containing protein</fullName>
    </recommendedName>
</protein>
<dbReference type="SUPFAM" id="SSF47831">
    <property type="entry name" value="Enzyme I of the PEP:sugar phosphotransferase system HPr-binding (sub)domain"/>
    <property type="match status" value="1"/>
</dbReference>
<evidence type="ECO:0000256" key="1">
    <source>
        <dbReference type="ARBA" id="ARBA00007837"/>
    </source>
</evidence>
<accession>A0AA38HKL2</accession>
<feature type="domain" description="Phosphotransferase system enzyme I N-terminal" evidence="3">
    <location>
        <begin position="14"/>
        <end position="99"/>
    </location>
</feature>
<evidence type="ECO:0000313" key="4">
    <source>
        <dbReference type="EMBL" id="KAJ3639031.1"/>
    </source>
</evidence>
<comment type="similarity">
    <text evidence="1">Belongs to the PEP-utilizing enzyme family.</text>
</comment>
<organism evidence="4 5">
    <name type="scientific">Zophobas morio</name>
    <dbReference type="NCBI Taxonomy" id="2755281"/>
    <lineage>
        <taxon>Eukaryota</taxon>
        <taxon>Metazoa</taxon>
        <taxon>Ecdysozoa</taxon>
        <taxon>Arthropoda</taxon>
        <taxon>Hexapoda</taxon>
        <taxon>Insecta</taxon>
        <taxon>Pterygota</taxon>
        <taxon>Neoptera</taxon>
        <taxon>Endopterygota</taxon>
        <taxon>Coleoptera</taxon>
        <taxon>Polyphaga</taxon>
        <taxon>Cucujiformia</taxon>
        <taxon>Tenebrionidae</taxon>
        <taxon>Zophobas</taxon>
    </lineage>
</organism>
<reference evidence="4" key="1">
    <citation type="journal article" date="2023" name="G3 (Bethesda)">
        <title>Whole genome assemblies of Zophobas morio and Tenebrio molitor.</title>
        <authorList>
            <person name="Kaur S."/>
            <person name="Stinson S.A."/>
            <person name="diCenzo G.C."/>
        </authorList>
    </citation>
    <scope>NUCLEOTIDE SEQUENCE</scope>
    <source>
        <strain evidence="4">QUZm001</strain>
    </source>
</reference>
<dbReference type="Gene3D" id="1.10.274.10">
    <property type="entry name" value="PtsI, HPr-binding domain"/>
    <property type="match status" value="1"/>
</dbReference>
<dbReference type="Proteomes" id="UP001168821">
    <property type="component" value="Unassembled WGS sequence"/>
</dbReference>
<dbReference type="Gene3D" id="3.50.30.10">
    <property type="entry name" value="Phosphohistidine domain"/>
    <property type="match status" value="1"/>
</dbReference>
<evidence type="ECO:0000259" key="3">
    <source>
        <dbReference type="Pfam" id="PF05524"/>
    </source>
</evidence>